<dbReference type="InterPro" id="IPR019407">
    <property type="entry name" value="CTU2"/>
</dbReference>
<keyword evidence="2" id="KW-0819">tRNA processing</keyword>
<evidence type="ECO:0000256" key="2">
    <source>
        <dbReference type="ARBA" id="ARBA00022694"/>
    </source>
</evidence>
<sequence>LTNFLVAMSAQDIPDRILREVRMELANTPYRFEGGSLLSGGTANFIYHVNLSQPLPDGTTEVAVKHGEDFLAQNPEFKLPTSRCRIEESCLEHLSALPPSAGNKLSVATPKLFYFNEETNTQIQEYQPSPLSLKNYALQYFVASASESAKSQCLDIGQSMGKWLRAFHEWSNSPEQRKFRDIAAANTEMQKLKHWVNYERLPSSIERFPSILGECASTFTAIADKTTKEMQNDENLKVIHGDFWTGNILLKGQPWENEHNRLLVVDWEMCMLAVTPLDLGQMMGELFELKLYKEMDAGLWLIQGFVKGYGVVDDEFAFRTLLHVGVHLIGFGTTVKDWGTEDQIKGVASEGRDLVMNAWEKNRAFFETCYEQHIAQKVIKRLAQPYKDIKERIATTPDAKAKYLLGLSFGPSSASLVQVLDNNLQGLKDKNLRVAYEVHVVHIDTDLSGAGLTSSTETSAASQVLEKYKERFPNMSMESVPLSDALALDTIDWSVLPALQTDLTPALQVKGLLEALPSVTSRVDIMRLLVRHLLLSLALKSGCHALMLGCTTTALAELTLAETAKGRGFAVPWQVGDGSVPVTTFSRQGAEGEVAEAKEKATISVYYLLRDVFRREIITYAGLIKPPMKDLIQDAGPSSSTIVSHKELSIEDVMARYFEEVEESYPSVVANVVRTSAKLTRENDGDACALCGMDLDEQGDARWKGEIGEDSDDNDRRKQTAGRLCYGCERSIYG</sequence>
<dbReference type="HAMAP" id="MF_03054">
    <property type="entry name" value="CTU2"/>
    <property type="match status" value="1"/>
</dbReference>
<dbReference type="GO" id="GO:0000049">
    <property type="term" value="F:tRNA binding"/>
    <property type="evidence" value="ECO:0007669"/>
    <property type="project" value="InterPro"/>
</dbReference>
<dbReference type="PANTHER" id="PTHR20882">
    <property type="entry name" value="CYTOPLASMIC TRNA 2-THIOLATION PROTEIN 2"/>
    <property type="match status" value="1"/>
</dbReference>
<reference evidence="4 5" key="1">
    <citation type="submission" date="2015-06" db="EMBL/GenBank/DDBJ databases">
        <title>Survival trade-offs in plant roots during colonization by closely related pathogenic and mutualistic fungi.</title>
        <authorList>
            <person name="Hacquard S."/>
            <person name="Kracher B."/>
            <person name="Hiruma K."/>
            <person name="Weinman A."/>
            <person name="Muench P."/>
            <person name="Garrido Oter R."/>
            <person name="Ver Loren van Themaat E."/>
            <person name="Dallerey J.-F."/>
            <person name="Damm U."/>
            <person name="Henrissat B."/>
            <person name="Lespinet O."/>
            <person name="Thon M."/>
            <person name="Kemen E."/>
            <person name="McHardy A.C."/>
            <person name="Schulze-Lefert P."/>
            <person name="O'Connell R.J."/>
        </authorList>
    </citation>
    <scope>NUCLEOTIDE SEQUENCE [LARGE SCALE GENOMIC DNA]</scope>
    <source>
        <strain evidence="4 5">MAFF 238704</strain>
    </source>
</reference>
<dbReference type="Gene3D" id="3.40.50.620">
    <property type="entry name" value="HUPs"/>
    <property type="match status" value="1"/>
</dbReference>
<keyword evidence="4" id="KW-0808">Transferase</keyword>
<proteinExistence type="inferred from homology"/>
<dbReference type="EMBL" id="LFIW01000334">
    <property type="protein sequence ID" value="KZL87121.1"/>
    <property type="molecule type" value="Genomic_DNA"/>
</dbReference>
<evidence type="ECO:0000256" key="1">
    <source>
        <dbReference type="ARBA" id="ARBA00022490"/>
    </source>
</evidence>
<comment type="caution">
    <text evidence="4">The sequence shown here is derived from an EMBL/GenBank/DDBJ whole genome shotgun (WGS) entry which is preliminary data.</text>
</comment>
<dbReference type="InterPro" id="IPR002575">
    <property type="entry name" value="Aminoglycoside_PTrfase"/>
</dbReference>
<evidence type="ECO:0000313" key="4">
    <source>
        <dbReference type="EMBL" id="KZL87121.1"/>
    </source>
</evidence>
<dbReference type="SUPFAM" id="SSF52402">
    <property type="entry name" value="Adenine nucleotide alpha hydrolases-like"/>
    <property type="match status" value="1"/>
</dbReference>
<dbReference type="GO" id="GO:0002143">
    <property type="term" value="P:tRNA wobble position uridine thiolation"/>
    <property type="evidence" value="ECO:0007669"/>
    <property type="project" value="TreeGrafter"/>
</dbReference>
<feature type="domain" description="Aminoglycoside phosphotransferase" evidence="3">
    <location>
        <begin position="64"/>
        <end position="280"/>
    </location>
</feature>
<dbReference type="STRING" id="1573173.A0A162PGL9"/>
<name>A0A162PGL9_COLIC</name>
<dbReference type="Pfam" id="PF10288">
    <property type="entry name" value="CTU2"/>
    <property type="match status" value="1"/>
</dbReference>
<accession>A0A162PGL9</accession>
<dbReference type="SUPFAM" id="SSF56112">
    <property type="entry name" value="Protein kinase-like (PK-like)"/>
    <property type="match status" value="1"/>
</dbReference>
<evidence type="ECO:0000259" key="3">
    <source>
        <dbReference type="Pfam" id="PF01636"/>
    </source>
</evidence>
<organism evidence="4 5">
    <name type="scientific">Colletotrichum incanum</name>
    <name type="common">Soybean anthracnose fungus</name>
    <dbReference type="NCBI Taxonomy" id="1573173"/>
    <lineage>
        <taxon>Eukaryota</taxon>
        <taxon>Fungi</taxon>
        <taxon>Dikarya</taxon>
        <taxon>Ascomycota</taxon>
        <taxon>Pezizomycotina</taxon>
        <taxon>Sordariomycetes</taxon>
        <taxon>Hypocreomycetidae</taxon>
        <taxon>Glomerellales</taxon>
        <taxon>Glomerellaceae</taxon>
        <taxon>Colletotrichum</taxon>
        <taxon>Colletotrichum spaethianum species complex</taxon>
    </lineage>
</organism>
<dbReference type="PANTHER" id="PTHR20882:SF14">
    <property type="entry name" value="CYTOPLASMIC TRNA 2-THIOLATION PROTEIN 2"/>
    <property type="match status" value="1"/>
</dbReference>
<evidence type="ECO:0000313" key="5">
    <source>
        <dbReference type="Proteomes" id="UP000076584"/>
    </source>
</evidence>
<dbReference type="GO" id="GO:0016783">
    <property type="term" value="F:sulfurtransferase activity"/>
    <property type="evidence" value="ECO:0007669"/>
    <property type="project" value="TreeGrafter"/>
</dbReference>
<dbReference type="Pfam" id="PF01636">
    <property type="entry name" value="APH"/>
    <property type="match status" value="1"/>
</dbReference>
<dbReference type="InterPro" id="IPR011009">
    <property type="entry name" value="Kinase-like_dom_sf"/>
</dbReference>
<dbReference type="Gene3D" id="3.90.1200.10">
    <property type="match status" value="1"/>
</dbReference>
<keyword evidence="5" id="KW-1185">Reference proteome</keyword>
<gene>
    <name evidence="4" type="ORF">CI238_01611</name>
</gene>
<dbReference type="Gene3D" id="3.30.200.20">
    <property type="entry name" value="Phosphorylase Kinase, domain 1"/>
    <property type="match status" value="1"/>
</dbReference>
<dbReference type="GO" id="GO:0005829">
    <property type="term" value="C:cytosol"/>
    <property type="evidence" value="ECO:0007669"/>
    <property type="project" value="TreeGrafter"/>
</dbReference>
<protein>
    <submittedName>
        <fullName evidence="4">Phosphotransferase enzyme family protein</fullName>
    </submittedName>
</protein>
<dbReference type="Proteomes" id="UP000076584">
    <property type="component" value="Unassembled WGS sequence"/>
</dbReference>
<dbReference type="InterPro" id="IPR014729">
    <property type="entry name" value="Rossmann-like_a/b/a_fold"/>
</dbReference>
<dbReference type="AlphaFoldDB" id="A0A162PGL9"/>
<keyword evidence="1" id="KW-0963">Cytoplasm</keyword>
<feature type="non-terminal residue" evidence="4">
    <location>
        <position position="1"/>
    </location>
</feature>